<keyword evidence="2" id="KW-1185">Reference proteome</keyword>
<gene>
    <name evidence="1" type="ORF">L6452_27054</name>
</gene>
<sequence length="455" mass="51179">MFSVSVKQTEVIRAETPVQNLWLPMSNLDLLIPPLDVGVFFCYKKPTDHRHENSCIINLIKQSLSLALVPFYPLAGEVVHTSQGEPELLCNNNGVELVHACASAELKDLDLYHPDDSVEGKLVPVKTKGVLSVQVTEFNCGGLVIGCTFDHRVADAHSMNMFFESWAEITRSKPVSCFPSFRRSMLHSRRPPLVTNFYNTLYVPFSSLPPPPTSTLKNTLVSRIYYIEANDINNLQRVSSLDGNPQSKLISFISFLWKIIAKGDDDFKTCRIGVVVDGRERLNDIVNFDKISNTDSFRMQNYFGNVLSVPSGEASSSDLKEMPLSQVAKMVHKFVSGATTKEHFRGLIDWVEVHRPERAVTKIYTRMEDDDGGAVVVSSGMRFQMEKIDFGWGKPQFGSYHFPWGGQTGYVMPMPSVTKNGDWVVYMHLLQKHLDLVEAMGTKYFRPLSAAYLGF</sequence>
<dbReference type="Proteomes" id="UP001055879">
    <property type="component" value="Linkage Group LG09"/>
</dbReference>
<comment type="caution">
    <text evidence="1">The sequence shown here is derived from an EMBL/GenBank/DDBJ whole genome shotgun (WGS) entry which is preliminary data.</text>
</comment>
<organism evidence="1 2">
    <name type="scientific">Arctium lappa</name>
    <name type="common">Greater burdock</name>
    <name type="synonym">Lappa major</name>
    <dbReference type="NCBI Taxonomy" id="4217"/>
    <lineage>
        <taxon>Eukaryota</taxon>
        <taxon>Viridiplantae</taxon>
        <taxon>Streptophyta</taxon>
        <taxon>Embryophyta</taxon>
        <taxon>Tracheophyta</taxon>
        <taxon>Spermatophyta</taxon>
        <taxon>Magnoliopsida</taxon>
        <taxon>eudicotyledons</taxon>
        <taxon>Gunneridae</taxon>
        <taxon>Pentapetalae</taxon>
        <taxon>asterids</taxon>
        <taxon>campanulids</taxon>
        <taxon>Asterales</taxon>
        <taxon>Asteraceae</taxon>
        <taxon>Carduoideae</taxon>
        <taxon>Cardueae</taxon>
        <taxon>Arctiinae</taxon>
        <taxon>Arctium</taxon>
    </lineage>
</organism>
<name>A0ACB8ZUS7_ARCLA</name>
<reference evidence="2" key="1">
    <citation type="journal article" date="2022" name="Mol. Ecol. Resour.">
        <title>The genomes of chicory, endive, great burdock and yacon provide insights into Asteraceae palaeo-polyploidization history and plant inulin production.</title>
        <authorList>
            <person name="Fan W."/>
            <person name="Wang S."/>
            <person name="Wang H."/>
            <person name="Wang A."/>
            <person name="Jiang F."/>
            <person name="Liu H."/>
            <person name="Zhao H."/>
            <person name="Xu D."/>
            <person name="Zhang Y."/>
        </authorList>
    </citation>
    <scope>NUCLEOTIDE SEQUENCE [LARGE SCALE GENOMIC DNA]</scope>
    <source>
        <strain evidence="2">cv. Niubang</strain>
    </source>
</reference>
<evidence type="ECO:0000313" key="1">
    <source>
        <dbReference type="EMBL" id="KAI3701744.1"/>
    </source>
</evidence>
<evidence type="ECO:0000313" key="2">
    <source>
        <dbReference type="Proteomes" id="UP001055879"/>
    </source>
</evidence>
<reference evidence="1 2" key="2">
    <citation type="journal article" date="2022" name="Mol. Ecol. Resour.">
        <title>The genomes of chicory, endive, great burdock and yacon provide insights into Asteraceae paleo-polyploidization history and plant inulin production.</title>
        <authorList>
            <person name="Fan W."/>
            <person name="Wang S."/>
            <person name="Wang H."/>
            <person name="Wang A."/>
            <person name="Jiang F."/>
            <person name="Liu H."/>
            <person name="Zhao H."/>
            <person name="Xu D."/>
            <person name="Zhang Y."/>
        </authorList>
    </citation>
    <scope>NUCLEOTIDE SEQUENCE [LARGE SCALE GENOMIC DNA]</scope>
    <source>
        <strain evidence="2">cv. Niubang</strain>
    </source>
</reference>
<accession>A0ACB8ZUS7</accession>
<proteinExistence type="predicted"/>
<dbReference type="EMBL" id="CM042055">
    <property type="protein sequence ID" value="KAI3701744.1"/>
    <property type="molecule type" value="Genomic_DNA"/>
</dbReference>
<protein>
    <submittedName>
        <fullName evidence="1">Uncharacterized protein</fullName>
    </submittedName>
</protein>